<reference evidence="1 2" key="1">
    <citation type="submission" date="2017-08" db="EMBL/GenBank/DDBJ databases">
        <title>Analysis of Fusobacterium persistence and antibiotic response in human colorectal.</title>
        <authorList>
            <person name="Bullman S."/>
        </authorList>
    </citation>
    <scope>NUCLEOTIDE SEQUENCE [LARGE SCALE GENOMIC DNA]</scope>
    <source>
        <strain evidence="1 2">P2_CP</strain>
    </source>
</reference>
<dbReference type="Proteomes" id="UP000230719">
    <property type="component" value="Unassembled WGS sequence"/>
</dbReference>
<comment type="caution">
    <text evidence="1">The sequence shown here is derived from an EMBL/GenBank/DDBJ whole genome shotgun (WGS) entry which is preliminary data.</text>
</comment>
<accession>A0A2G9FIW0</accession>
<proteinExistence type="predicted"/>
<dbReference type="RefSeq" id="WP_158410064.1">
    <property type="nucleotide sequence ID" value="NZ_CP056023.1"/>
</dbReference>
<organism evidence="1 2">
    <name type="scientific">Fusobacterium animalis</name>
    <dbReference type="NCBI Taxonomy" id="76859"/>
    <lineage>
        <taxon>Bacteria</taxon>
        <taxon>Fusobacteriati</taxon>
        <taxon>Fusobacteriota</taxon>
        <taxon>Fusobacteriia</taxon>
        <taxon>Fusobacteriales</taxon>
        <taxon>Fusobacteriaceae</taxon>
        <taxon>Fusobacterium</taxon>
    </lineage>
</organism>
<evidence type="ECO:0000313" key="2">
    <source>
        <dbReference type="Proteomes" id="UP000230719"/>
    </source>
</evidence>
<dbReference type="EMBL" id="NPND01000005">
    <property type="protein sequence ID" value="PIM93042.1"/>
    <property type="molecule type" value="Genomic_DNA"/>
</dbReference>
<dbReference type="AlphaFoldDB" id="A0A2G9FIW0"/>
<protein>
    <submittedName>
        <fullName evidence="1">Uncharacterized protein</fullName>
    </submittedName>
</protein>
<gene>
    <name evidence="1" type="ORF">CI114_02470</name>
</gene>
<sequence>MNEVNIKNDFLETDLMKDDTISKIISDSCKKIDFLRGKMIFILNYLEIRIEEESKEEFKNCKLIDFYKTLKDEVLSLYNSKLGSSFPMVKEGKIRTSLSLKVTTNKLLEYNISFSESINSILTSIILQENLIIL</sequence>
<evidence type="ECO:0000313" key="1">
    <source>
        <dbReference type="EMBL" id="PIM93042.1"/>
    </source>
</evidence>
<name>A0A2G9FIW0_9FUSO</name>